<keyword evidence="2 9" id="KW-0808">Transferase</keyword>
<dbReference type="GO" id="GO:0016779">
    <property type="term" value="F:nucleotidyltransferase activity"/>
    <property type="evidence" value="ECO:0007669"/>
    <property type="project" value="UniProtKB-KW"/>
</dbReference>
<name>A0A2T5GPP2_9SPHN</name>
<evidence type="ECO:0000256" key="6">
    <source>
        <dbReference type="ARBA" id="ARBA00023134"/>
    </source>
</evidence>
<evidence type="ECO:0000256" key="7">
    <source>
        <dbReference type="ARBA" id="ARBA00023150"/>
    </source>
</evidence>
<comment type="caution">
    <text evidence="9">The sequence shown here is derived from an EMBL/GenBank/DDBJ whole genome shotgun (WGS) entry which is preliminary data.</text>
</comment>
<proteinExistence type="predicted"/>
<dbReference type="InterPro" id="IPR025877">
    <property type="entry name" value="MobA-like_NTP_Trfase"/>
</dbReference>
<dbReference type="GO" id="GO:0046872">
    <property type="term" value="F:metal ion binding"/>
    <property type="evidence" value="ECO:0007669"/>
    <property type="project" value="UniProtKB-KW"/>
</dbReference>
<feature type="domain" description="MobA-like NTP transferase" evidence="8">
    <location>
        <begin position="8"/>
        <end position="124"/>
    </location>
</feature>
<dbReference type="InterPro" id="IPR029044">
    <property type="entry name" value="Nucleotide-diphossugar_trans"/>
</dbReference>
<dbReference type="AlphaFoldDB" id="A0A2T5GPP2"/>
<dbReference type="EMBL" id="QAOG01000002">
    <property type="protein sequence ID" value="PTQ61299.1"/>
    <property type="molecule type" value="Genomic_DNA"/>
</dbReference>
<organism evidence="9 10">
    <name type="scientific">Sphingomonas aurantiaca</name>
    <dbReference type="NCBI Taxonomy" id="185949"/>
    <lineage>
        <taxon>Bacteria</taxon>
        <taxon>Pseudomonadati</taxon>
        <taxon>Pseudomonadota</taxon>
        <taxon>Alphaproteobacteria</taxon>
        <taxon>Sphingomonadales</taxon>
        <taxon>Sphingomonadaceae</taxon>
        <taxon>Sphingomonas</taxon>
    </lineage>
</organism>
<dbReference type="SUPFAM" id="SSF53448">
    <property type="entry name" value="Nucleotide-diphospho-sugar transferases"/>
    <property type="match status" value="1"/>
</dbReference>
<dbReference type="Gene3D" id="3.90.550.10">
    <property type="entry name" value="Spore Coat Polysaccharide Biosynthesis Protein SpsA, Chain A"/>
    <property type="match status" value="1"/>
</dbReference>
<evidence type="ECO:0000256" key="1">
    <source>
        <dbReference type="ARBA" id="ARBA00022490"/>
    </source>
</evidence>
<evidence type="ECO:0000313" key="10">
    <source>
        <dbReference type="Proteomes" id="UP000244189"/>
    </source>
</evidence>
<keyword evidence="5" id="KW-0460">Magnesium</keyword>
<dbReference type="InterPro" id="IPR013482">
    <property type="entry name" value="Molybde_CF_guanTrfase"/>
</dbReference>
<evidence type="ECO:0000313" key="9">
    <source>
        <dbReference type="EMBL" id="PTQ61299.1"/>
    </source>
</evidence>
<dbReference type="Proteomes" id="UP000244189">
    <property type="component" value="Unassembled WGS sequence"/>
</dbReference>
<keyword evidence="6" id="KW-0342">GTP-binding</keyword>
<dbReference type="CDD" id="cd02503">
    <property type="entry name" value="MobA"/>
    <property type="match status" value="1"/>
</dbReference>
<dbReference type="GO" id="GO:0006777">
    <property type="term" value="P:Mo-molybdopterin cofactor biosynthetic process"/>
    <property type="evidence" value="ECO:0007669"/>
    <property type="project" value="UniProtKB-KW"/>
</dbReference>
<evidence type="ECO:0000256" key="5">
    <source>
        <dbReference type="ARBA" id="ARBA00022842"/>
    </source>
</evidence>
<dbReference type="GO" id="GO:0005525">
    <property type="term" value="F:GTP binding"/>
    <property type="evidence" value="ECO:0007669"/>
    <property type="project" value="UniProtKB-KW"/>
</dbReference>
<keyword evidence="3" id="KW-0479">Metal-binding</keyword>
<keyword evidence="7" id="KW-0501">Molybdenum cofactor biosynthesis</keyword>
<evidence type="ECO:0000256" key="2">
    <source>
        <dbReference type="ARBA" id="ARBA00022679"/>
    </source>
</evidence>
<accession>A0A2T5GPP2</accession>
<reference evidence="9 10" key="1">
    <citation type="submission" date="2018-04" db="EMBL/GenBank/DDBJ databases">
        <title>Genomic Encyclopedia of Type Strains, Phase III (KMG-III): the genomes of soil and plant-associated and newly described type strains.</title>
        <authorList>
            <person name="Whitman W."/>
        </authorList>
    </citation>
    <scope>NUCLEOTIDE SEQUENCE [LARGE SCALE GENOMIC DNA]</scope>
    <source>
        <strain evidence="9 10">MA101b</strain>
    </source>
</reference>
<evidence type="ECO:0000256" key="3">
    <source>
        <dbReference type="ARBA" id="ARBA00022723"/>
    </source>
</evidence>
<gene>
    <name evidence="9" type="ORF">C8J26_1628</name>
</gene>
<dbReference type="Pfam" id="PF12804">
    <property type="entry name" value="NTP_transf_3"/>
    <property type="match status" value="1"/>
</dbReference>
<dbReference type="PANTHER" id="PTHR19136">
    <property type="entry name" value="MOLYBDENUM COFACTOR GUANYLYLTRANSFERASE"/>
    <property type="match status" value="1"/>
</dbReference>
<keyword evidence="9" id="KW-0548">Nucleotidyltransferase</keyword>
<evidence type="ECO:0000259" key="8">
    <source>
        <dbReference type="Pfam" id="PF12804"/>
    </source>
</evidence>
<dbReference type="PANTHER" id="PTHR19136:SF81">
    <property type="entry name" value="MOLYBDENUM COFACTOR GUANYLYLTRANSFERASE"/>
    <property type="match status" value="1"/>
</dbReference>
<keyword evidence="10" id="KW-1185">Reference proteome</keyword>
<sequence>MSGQRILGVVLAGGQSSRFGSDKAQAVLDGRALAEHARALLAPHVDRALIAGRDGAIPDKPGPGLGPLGGIAGALGHAAGLGFTSVMTIACDMPRLPDGLLSALARRASAYCPDAPVLGHWETRLLGHLLTHIETVPRRSVRGWAEAIGAIPIPAGTRIPNVNTPQDLDTL</sequence>
<keyword evidence="4" id="KW-0547">Nucleotide-binding</keyword>
<keyword evidence="1" id="KW-0963">Cytoplasm</keyword>
<evidence type="ECO:0000256" key="4">
    <source>
        <dbReference type="ARBA" id="ARBA00022741"/>
    </source>
</evidence>
<protein>
    <submittedName>
        <fullName evidence="9">Molybdenum cofactor guanylyltransferase</fullName>
    </submittedName>
</protein>